<organism evidence="2 3">
    <name type="scientific">Solanum commersonii</name>
    <name type="common">Commerson's wild potato</name>
    <name type="synonym">Commerson's nightshade</name>
    <dbReference type="NCBI Taxonomy" id="4109"/>
    <lineage>
        <taxon>Eukaryota</taxon>
        <taxon>Viridiplantae</taxon>
        <taxon>Streptophyta</taxon>
        <taxon>Embryophyta</taxon>
        <taxon>Tracheophyta</taxon>
        <taxon>Spermatophyta</taxon>
        <taxon>Magnoliopsida</taxon>
        <taxon>eudicotyledons</taxon>
        <taxon>Gunneridae</taxon>
        <taxon>Pentapetalae</taxon>
        <taxon>asterids</taxon>
        <taxon>lamiids</taxon>
        <taxon>Solanales</taxon>
        <taxon>Solanaceae</taxon>
        <taxon>Solanoideae</taxon>
        <taxon>Solaneae</taxon>
        <taxon>Solanum</taxon>
    </lineage>
</organism>
<sequence>MIQEASSMTTTQSFIGIAFSSNIKCSFCLCEECEKQHDYFISRVNELNDIFKEMTYNIDEEEEEEEEKEKDKENEKEKEQEKEKEKEKVKKKAKEKEKKKEKKVKVVNCDVKQQYPFEGAFPKKKDWFYVLSQPNKCWTDEKSKQQSHSKYRYTTTNYFFKTYIDNASAVPEYENKIVGTIKGFSIHVIVLKEKCIKTEPTGQFLNLTEERTNLTHSMSDIDCGLFVAAYAEFLSDRLQVPSDGISFETLRMRYALLLYNYEILKARSDYVNSNIMPHVKRKKREKEKNEVDDDGERAEEVEEEEGKNKEVIEEEEGKNKEALRKKNKKKNEVEDDKGKNKEADEEEEVKNKVEDDEIKIVNAHTFPVHLQPNATGDSIMRSTIGKTFDSFRIMLKQKGLEDFFRKHCFGHFLDLPEKNNAHFQMTMVYELLKRRFIFQNLEKKDEVLINYCGMSLFFGRREFAIVSVKCHPPSEPILEFIVKKQP</sequence>
<proteinExistence type="predicted"/>
<feature type="compositionally biased region" description="Basic and acidic residues" evidence="1">
    <location>
        <begin position="69"/>
        <end position="93"/>
    </location>
</feature>
<dbReference type="PANTHER" id="PTHR33022">
    <property type="entry name" value="DUF1985 DOMAIN-CONTAINING PROTEIN"/>
    <property type="match status" value="1"/>
</dbReference>
<evidence type="ECO:0008006" key="4">
    <source>
        <dbReference type="Google" id="ProtNLM"/>
    </source>
</evidence>
<feature type="region of interest" description="Disordered" evidence="1">
    <location>
        <begin position="279"/>
        <end position="352"/>
    </location>
</feature>
<accession>A0A9J5Y5Y0</accession>
<name>A0A9J5Y5Y0_SOLCO</name>
<evidence type="ECO:0000313" key="2">
    <source>
        <dbReference type="EMBL" id="KAG5596091.1"/>
    </source>
</evidence>
<feature type="compositionally biased region" description="Acidic residues" evidence="1">
    <location>
        <begin position="58"/>
        <end position="68"/>
    </location>
</feature>
<feature type="compositionally biased region" description="Basic and acidic residues" evidence="1">
    <location>
        <begin position="306"/>
        <end position="342"/>
    </location>
</feature>
<protein>
    <recommendedName>
        <fullName evidence="4">Ubiquitin-like protease family profile domain-containing protein</fullName>
    </recommendedName>
</protein>
<dbReference type="AlphaFoldDB" id="A0A9J5Y5Y0"/>
<reference evidence="2 3" key="1">
    <citation type="submission" date="2020-09" db="EMBL/GenBank/DDBJ databases">
        <title>De no assembly of potato wild relative species, Solanum commersonii.</title>
        <authorList>
            <person name="Cho K."/>
        </authorList>
    </citation>
    <scope>NUCLEOTIDE SEQUENCE [LARGE SCALE GENOMIC DNA]</scope>
    <source>
        <strain evidence="2">LZ3.2</strain>
        <tissue evidence="2">Leaf</tissue>
    </source>
</reference>
<dbReference type="OrthoDB" id="1328553at2759"/>
<feature type="compositionally biased region" description="Acidic residues" evidence="1">
    <location>
        <begin position="290"/>
        <end position="305"/>
    </location>
</feature>
<evidence type="ECO:0000313" key="3">
    <source>
        <dbReference type="Proteomes" id="UP000824120"/>
    </source>
</evidence>
<dbReference type="Proteomes" id="UP000824120">
    <property type="component" value="Chromosome 7"/>
</dbReference>
<keyword evidence="3" id="KW-1185">Reference proteome</keyword>
<gene>
    <name evidence="2" type="ORF">H5410_037323</name>
</gene>
<evidence type="ECO:0000256" key="1">
    <source>
        <dbReference type="SAM" id="MobiDB-lite"/>
    </source>
</evidence>
<feature type="region of interest" description="Disordered" evidence="1">
    <location>
        <begin position="58"/>
        <end position="93"/>
    </location>
</feature>
<comment type="caution">
    <text evidence="2">The sequence shown here is derived from an EMBL/GenBank/DDBJ whole genome shotgun (WGS) entry which is preliminary data.</text>
</comment>
<dbReference type="EMBL" id="JACXVP010000007">
    <property type="protein sequence ID" value="KAG5596091.1"/>
    <property type="molecule type" value="Genomic_DNA"/>
</dbReference>
<dbReference type="PANTHER" id="PTHR33022:SF13">
    <property type="entry name" value="UBIQUITIN-LIKE PROTEASE FAMILY PROFILE DOMAIN-CONTAINING PROTEIN"/>
    <property type="match status" value="1"/>
</dbReference>